<evidence type="ECO:0000256" key="1">
    <source>
        <dbReference type="SAM" id="MobiDB-lite"/>
    </source>
</evidence>
<evidence type="ECO:0000313" key="3">
    <source>
        <dbReference type="EMBL" id="KAK2177904.1"/>
    </source>
</evidence>
<protein>
    <recommendedName>
        <fullName evidence="5">SEA domain-containing protein</fullName>
    </recommendedName>
</protein>
<feature type="compositionally biased region" description="Low complexity" evidence="1">
    <location>
        <begin position="264"/>
        <end position="273"/>
    </location>
</feature>
<dbReference type="AlphaFoldDB" id="A0AAD9KUI0"/>
<feature type="compositionally biased region" description="Pro residues" evidence="1">
    <location>
        <begin position="37"/>
        <end position="50"/>
    </location>
</feature>
<feature type="transmembrane region" description="Helical" evidence="2">
    <location>
        <begin position="62"/>
        <end position="82"/>
    </location>
</feature>
<proteinExistence type="predicted"/>
<dbReference type="Proteomes" id="UP001209878">
    <property type="component" value="Unassembled WGS sequence"/>
</dbReference>
<keyword evidence="2" id="KW-0472">Membrane</keyword>
<evidence type="ECO:0000313" key="4">
    <source>
        <dbReference type="Proteomes" id="UP001209878"/>
    </source>
</evidence>
<accession>A0AAD9KUI0</accession>
<keyword evidence="2" id="KW-1133">Transmembrane helix</keyword>
<gene>
    <name evidence="3" type="ORF">NP493_573g01039</name>
</gene>
<organism evidence="3 4">
    <name type="scientific">Ridgeia piscesae</name>
    <name type="common">Tubeworm</name>
    <dbReference type="NCBI Taxonomy" id="27915"/>
    <lineage>
        <taxon>Eukaryota</taxon>
        <taxon>Metazoa</taxon>
        <taxon>Spiralia</taxon>
        <taxon>Lophotrochozoa</taxon>
        <taxon>Annelida</taxon>
        <taxon>Polychaeta</taxon>
        <taxon>Sedentaria</taxon>
        <taxon>Canalipalpata</taxon>
        <taxon>Sabellida</taxon>
        <taxon>Siboglinidae</taxon>
        <taxon>Ridgeia</taxon>
    </lineage>
</organism>
<keyword evidence="4" id="KW-1185">Reference proteome</keyword>
<keyword evidence="2" id="KW-0812">Transmembrane</keyword>
<evidence type="ECO:0008006" key="5">
    <source>
        <dbReference type="Google" id="ProtNLM"/>
    </source>
</evidence>
<evidence type="ECO:0000256" key="2">
    <source>
        <dbReference type="SAM" id="Phobius"/>
    </source>
</evidence>
<feature type="region of interest" description="Disordered" evidence="1">
    <location>
        <begin position="255"/>
        <end position="281"/>
    </location>
</feature>
<reference evidence="3" key="1">
    <citation type="journal article" date="2023" name="Mol. Biol. Evol.">
        <title>Third-Generation Sequencing Reveals the Adaptive Role of the Epigenome in Three Deep-Sea Polychaetes.</title>
        <authorList>
            <person name="Perez M."/>
            <person name="Aroh O."/>
            <person name="Sun Y."/>
            <person name="Lan Y."/>
            <person name="Juniper S.K."/>
            <person name="Young C.R."/>
            <person name="Angers B."/>
            <person name="Qian P.Y."/>
        </authorList>
    </citation>
    <scope>NUCLEOTIDE SEQUENCE</scope>
    <source>
        <strain evidence="3">R07B-5</strain>
    </source>
</reference>
<name>A0AAD9KUI0_RIDPI</name>
<dbReference type="EMBL" id="JAODUO010000573">
    <property type="protein sequence ID" value="KAK2177904.1"/>
    <property type="molecule type" value="Genomic_DNA"/>
</dbReference>
<sequence>MPFFSSIKDRKEDVVYENDGYEYGQQAGANSVNPSSSPEPPDPPSPPNPVHRPLKWSSCSRGLVLLLLLPALVIAGLVGVILCRHTGSTTSPQQRGTFHATMALDKLHYDVATYGNPDSPMYQKLTSEFCLRVMTSLINRNIVDDVPQCKVSGFSSASSDCVMVYFTIVARYWNVPLKGERQTTTEDMAITIRDQIREEAEKENGLFHQYLHRENVTIIVTAASVDSTISMKNVKSTETRLPVKQTTGAELKTVGLTRPSNEPTTTSEDMTTTIKQQTTPL</sequence>
<feature type="region of interest" description="Disordered" evidence="1">
    <location>
        <begin position="18"/>
        <end position="53"/>
    </location>
</feature>
<comment type="caution">
    <text evidence="3">The sequence shown here is derived from an EMBL/GenBank/DDBJ whole genome shotgun (WGS) entry which is preliminary data.</text>
</comment>